<keyword evidence="2" id="KW-1185">Reference proteome</keyword>
<accession>A0A2S9INP2</accession>
<dbReference type="EMBL" id="PVBR01000014">
    <property type="protein sequence ID" value="PRD42146.1"/>
    <property type="molecule type" value="Genomic_DNA"/>
</dbReference>
<comment type="caution">
    <text evidence="1">The sequence shown here is derived from an EMBL/GenBank/DDBJ whole genome shotgun (WGS) entry which is preliminary data.</text>
</comment>
<organism evidence="1 2">
    <name type="scientific">Phyllobacterium phragmitis</name>
    <dbReference type="NCBI Taxonomy" id="2670329"/>
    <lineage>
        <taxon>Bacteria</taxon>
        <taxon>Pseudomonadati</taxon>
        <taxon>Pseudomonadota</taxon>
        <taxon>Alphaproteobacteria</taxon>
        <taxon>Hyphomicrobiales</taxon>
        <taxon>Phyllobacteriaceae</taxon>
        <taxon>Phyllobacterium</taxon>
    </lineage>
</organism>
<name>A0A2S9INP2_9HYPH</name>
<reference evidence="1 2" key="1">
    <citation type="submission" date="2018-02" db="EMBL/GenBank/DDBJ databases">
        <title>The draft genome of Phyllobacterium sp. 1N-3.</title>
        <authorList>
            <person name="Liu L."/>
            <person name="Li L."/>
            <person name="Zhang X."/>
            <person name="Wang T."/>
            <person name="Liang L."/>
        </authorList>
    </citation>
    <scope>NUCLEOTIDE SEQUENCE [LARGE SCALE GENOMIC DNA]</scope>
    <source>
        <strain evidence="1 2">1N-3</strain>
    </source>
</reference>
<dbReference type="Proteomes" id="UP000239434">
    <property type="component" value="Unassembled WGS sequence"/>
</dbReference>
<protein>
    <submittedName>
        <fullName evidence="1">Uncharacterized protein</fullName>
    </submittedName>
</protein>
<sequence>MAAGCTSSKPALVSTDGLRHVVGTSLIGTVGATPADQMKIDETAAGLCGASVWTQSECARHGRESRKGPH</sequence>
<evidence type="ECO:0000313" key="2">
    <source>
        <dbReference type="Proteomes" id="UP000239434"/>
    </source>
</evidence>
<proteinExistence type="predicted"/>
<evidence type="ECO:0000313" key="1">
    <source>
        <dbReference type="EMBL" id="PRD42146.1"/>
    </source>
</evidence>
<dbReference type="AlphaFoldDB" id="A0A2S9INP2"/>
<gene>
    <name evidence="1" type="ORF">C5748_18535</name>
</gene>